<feature type="compositionally biased region" description="Polar residues" evidence="1">
    <location>
        <begin position="23"/>
        <end position="40"/>
    </location>
</feature>
<dbReference type="PANTHER" id="PTHR37984:SF8">
    <property type="entry name" value="CCHC-TYPE DOMAIN-CONTAINING PROTEIN"/>
    <property type="match status" value="1"/>
</dbReference>
<evidence type="ECO:0000256" key="1">
    <source>
        <dbReference type="SAM" id="MobiDB-lite"/>
    </source>
</evidence>
<accession>A0AAV4DAP4</accession>
<dbReference type="AlphaFoldDB" id="A0AAV4DAP4"/>
<dbReference type="SUPFAM" id="SSF56672">
    <property type="entry name" value="DNA/RNA polymerases"/>
    <property type="match status" value="1"/>
</dbReference>
<protein>
    <submittedName>
        <fullName evidence="2">Uncharacterized protein</fullName>
    </submittedName>
</protein>
<dbReference type="Proteomes" id="UP000735302">
    <property type="component" value="Unassembled WGS sequence"/>
</dbReference>
<dbReference type="InterPro" id="IPR050951">
    <property type="entry name" value="Retrovirus_Pol_polyprotein"/>
</dbReference>
<keyword evidence="3" id="KW-1185">Reference proteome</keyword>
<evidence type="ECO:0000313" key="2">
    <source>
        <dbReference type="EMBL" id="GFO41216.1"/>
    </source>
</evidence>
<gene>
    <name evidence="2" type="ORF">PoB_006772100</name>
</gene>
<sequence length="133" mass="15018">MHTVCDGHTTTALRHSHTRRSNPRTSCITDVESDQSNGNTPRAKDGVYKHFADVFEGIGTLPGLYHIEKDPEVTPTHHAARRLPISMNDRVKKELNKMEKLGVIEKQESFTDWACPMVVVEKPNKSLRICLDP</sequence>
<feature type="region of interest" description="Disordered" evidence="1">
    <location>
        <begin position="1"/>
        <end position="44"/>
    </location>
</feature>
<dbReference type="Gene3D" id="3.10.10.10">
    <property type="entry name" value="HIV Type 1 Reverse Transcriptase, subunit A, domain 1"/>
    <property type="match status" value="1"/>
</dbReference>
<reference evidence="2 3" key="1">
    <citation type="journal article" date="2021" name="Elife">
        <title>Chloroplast acquisition without the gene transfer in kleptoplastic sea slugs, Plakobranchus ocellatus.</title>
        <authorList>
            <person name="Maeda T."/>
            <person name="Takahashi S."/>
            <person name="Yoshida T."/>
            <person name="Shimamura S."/>
            <person name="Takaki Y."/>
            <person name="Nagai Y."/>
            <person name="Toyoda A."/>
            <person name="Suzuki Y."/>
            <person name="Arimoto A."/>
            <person name="Ishii H."/>
            <person name="Satoh N."/>
            <person name="Nishiyama T."/>
            <person name="Hasebe M."/>
            <person name="Maruyama T."/>
            <person name="Minagawa J."/>
            <person name="Obokata J."/>
            <person name="Shigenobu S."/>
        </authorList>
    </citation>
    <scope>NUCLEOTIDE SEQUENCE [LARGE SCALE GENOMIC DNA]</scope>
</reference>
<dbReference type="EMBL" id="BLXT01007673">
    <property type="protein sequence ID" value="GFO41216.1"/>
    <property type="molecule type" value="Genomic_DNA"/>
</dbReference>
<dbReference type="InterPro" id="IPR043502">
    <property type="entry name" value="DNA/RNA_pol_sf"/>
</dbReference>
<organism evidence="2 3">
    <name type="scientific">Plakobranchus ocellatus</name>
    <dbReference type="NCBI Taxonomy" id="259542"/>
    <lineage>
        <taxon>Eukaryota</taxon>
        <taxon>Metazoa</taxon>
        <taxon>Spiralia</taxon>
        <taxon>Lophotrochozoa</taxon>
        <taxon>Mollusca</taxon>
        <taxon>Gastropoda</taxon>
        <taxon>Heterobranchia</taxon>
        <taxon>Euthyneura</taxon>
        <taxon>Panpulmonata</taxon>
        <taxon>Sacoglossa</taxon>
        <taxon>Placobranchoidea</taxon>
        <taxon>Plakobranchidae</taxon>
        <taxon>Plakobranchus</taxon>
    </lineage>
</organism>
<comment type="caution">
    <text evidence="2">The sequence shown here is derived from an EMBL/GenBank/DDBJ whole genome shotgun (WGS) entry which is preliminary data.</text>
</comment>
<dbReference type="PANTHER" id="PTHR37984">
    <property type="entry name" value="PROTEIN CBG26694"/>
    <property type="match status" value="1"/>
</dbReference>
<proteinExistence type="predicted"/>
<evidence type="ECO:0000313" key="3">
    <source>
        <dbReference type="Proteomes" id="UP000735302"/>
    </source>
</evidence>
<name>A0AAV4DAP4_9GAST</name>